<dbReference type="AlphaFoldDB" id="A0A1A9MXL9"/>
<proteinExistence type="predicted"/>
<dbReference type="Proteomes" id="UP000077961">
    <property type="component" value="Unassembled WGS sequence"/>
</dbReference>
<keyword evidence="2" id="KW-0378">Hydrolase</keyword>
<accession>A0A1A9MXL9</accession>
<dbReference type="PANTHER" id="PTHR43283:SF7">
    <property type="entry name" value="BETA-LACTAMASE-RELATED DOMAIN-CONTAINING PROTEIN"/>
    <property type="match status" value="1"/>
</dbReference>
<dbReference type="InterPro" id="IPR050789">
    <property type="entry name" value="Diverse_Enzym_Activities"/>
</dbReference>
<comment type="caution">
    <text evidence="2">The sequence shown here is derived from an EMBL/GenBank/DDBJ whole genome shotgun (WGS) entry which is preliminary data.</text>
</comment>
<dbReference type="STRING" id="1462993.A6V36_37090"/>
<dbReference type="GO" id="GO:0016787">
    <property type="term" value="F:hydrolase activity"/>
    <property type="evidence" value="ECO:0007669"/>
    <property type="project" value="UniProtKB-KW"/>
</dbReference>
<evidence type="ECO:0000313" key="4">
    <source>
        <dbReference type="Proteomes" id="UP000077961"/>
    </source>
</evidence>
<dbReference type="InterPro" id="IPR001466">
    <property type="entry name" value="Beta-lactam-related"/>
</dbReference>
<sequence length="394" mass="43156">MVASRFENDYGFRRDSVRHGNWREAPWNVWAFRHVHELIPSAQIAATPGLAEEPMVDAGGLAERTLTVDGERRTVEAVLRQTSTDAITVMRAGRFVADFHAPHFTLQSRHILFSASKSVAGLLAGMLVGDGLLDPDAPVAQYVPELARSAFGDARVRHVLDMRTSLAFTEDYLDPNGIYARYRRAGLLDPRRDGEPAETVLDLLASLPKGAGEHGGPFHYCSPNSDVLGLVIERASGKRYADFAATRLWQPLGLRHDGCVTVDIAGTARSGGGLCMTARDLARIGELVRLGGTVGGRRLIPADWIEDTRSGGSAEAWRLGNFSDWLPNGKYRNKWYQTGNAGGAFFAIGIHGQWLYIDPSRETVIVKFSSQPDPTNNETKRLNLALFDAIATMV</sequence>
<dbReference type="RefSeq" id="WP_064271400.1">
    <property type="nucleotide sequence ID" value="NZ_LXJZ01000214.1"/>
</dbReference>
<gene>
    <name evidence="3" type="ORF">A6V36_37090</name>
    <name evidence="2" type="ORF">A6V37_36760</name>
</gene>
<organism evidence="2 5">
    <name type="scientific">Paraburkholderia ginsengiterrae</name>
    <dbReference type="NCBI Taxonomy" id="1462993"/>
    <lineage>
        <taxon>Bacteria</taxon>
        <taxon>Pseudomonadati</taxon>
        <taxon>Pseudomonadota</taxon>
        <taxon>Betaproteobacteria</taxon>
        <taxon>Burkholderiales</taxon>
        <taxon>Burkholderiaceae</taxon>
        <taxon>Paraburkholderia</taxon>
    </lineage>
</organism>
<dbReference type="OrthoDB" id="8582986at2"/>
<evidence type="ECO:0000313" key="5">
    <source>
        <dbReference type="Proteomes" id="UP000078116"/>
    </source>
</evidence>
<dbReference type="EMBL" id="LXKA01000373">
    <property type="protein sequence ID" value="OAJ52319.1"/>
    <property type="molecule type" value="Genomic_DNA"/>
</dbReference>
<reference evidence="4 5" key="1">
    <citation type="submission" date="2016-04" db="EMBL/GenBank/DDBJ databases">
        <title>Reclassification of Paraburkholderia panaciterrae (Farh et al. 2015) Dobritsa &amp; Samadpour 2016 as a later homotypic synonym of Paraburkholderia ginsengiterrae (Farh et al. 2015) Dobritsa &amp; Samadpour 2016.</title>
        <authorList>
            <person name="Dobritsa A.P."/>
            <person name="Kutumbaka K."/>
            <person name="Samadpour M."/>
        </authorList>
    </citation>
    <scope>NUCLEOTIDE SEQUENCE [LARGE SCALE GENOMIC DNA]</scope>
    <source>
        <strain evidence="2 5">DCY85</strain>
        <strain evidence="3 4">DCY85-1</strain>
    </source>
</reference>
<dbReference type="Proteomes" id="UP000078116">
    <property type="component" value="Unassembled WGS sequence"/>
</dbReference>
<keyword evidence="4" id="KW-1185">Reference proteome</keyword>
<protein>
    <submittedName>
        <fullName evidence="2">6-aminohexanoate hydrolase</fullName>
    </submittedName>
</protein>
<evidence type="ECO:0000259" key="1">
    <source>
        <dbReference type="Pfam" id="PF00144"/>
    </source>
</evidence>
<name>A0A1A9MXL9_9BURK</name>
<evidence type="ECO:0000313" key="2">
    <source>
        <dbReference type="EMBL" id="OAJ52319.1"/>
    </source>
</evidence>
<feature type="domain" description="Beta-lactamase-related" evidence="1">
    <location>
        <begin position="80"/>
        <end position="381"/>
    </location>
</feature>
<dbReference type="PANTHER" id="PTHR43283">
    <property type="entry name" value="BETA-LACTAMASE-RELATED"/>
    <property type="match status" value="1"/>
</dbReference>
<dbReference type="Pfam" id="PF00144">
    <property type="entry name" value="Beta-lactamase"/>
    <property type="match status" value="1"/>
</dbReference>
<dbReference type="SUPFAM" id="SSF56601">
    <property type="entry name" value="beta-lactamase/transpeptidase-like"/>
    <property type="match status" value="1"/>
</dbReference>
<dbReference type="Gene3D" id="3.40.710.10">
    <property type="entry name" value="DD-peptidase/beta-lactamase superfamily"/>
    <property type="match status" value="1"/>
</dbReference>
<dbReference type="EMBL" id="LXJZ01000214">
    <property type="protein sequence ID" value="OAJ53576.1"/>
    <property type="molecule type" value="Genomic_DNA"/>
</dbReference>
<evidence type="ECO:0000313" key="3">
    <source>
        <dbReference type="EMBL" id="OAJ53576.1"/>
    </source>
</evidence>
<dbReference type="InterPro" id="IPR012338">
    <property type="entry name" value="Beta-lactam/transpept-like"/>
</dbReference>